<comment type="caution">
    <text evidence="2">The sequence shown here is derived from an EMBL/GenBank/DDBJ whole genome shotgun (WGS) entry which is preliminary data.</text>
</comment>
<dbReference type="Pfam" id="PF02583">
    <property type="entry name" value="Trns_repr_metal"/>
    <property type="match status" value="1"/>
</dbReference>
<proteinExistence type="inferred from homology"/>
<accession>A0AAE4Z7T0</accession>
<evidence type="ECO:0000313" key="2">
    <source>
        <dbReference type="EMBL" id="NIR75395.1"/>
    </source>
</evidence>
<dbReference type="AlphaFoldDB" id="A0AAE4Z7T0"/>
<dbReference type="GO" id="GO:0046872">
    <property type="term" value="F:metal ion binding"/>
    <property type="evidence" value="ECO:0007669"/>
    <property type="project" value="InterPro"/>
</dbReference>
<dbReference type="Proteomes" id="UP000702544">
    <property type="component" value="Unassembled WGS sequence"/>
</dbReference>
<dbReference type="PANTHER" id="PTHR33677">
    <property type="entry name" value="TRANSCRIPTIONAL REPRESSOR FRMR-RELATED"/>
    <property type="match status" value="1"/>
</dbReference>
<comment type="similarity">
    <text evidence="1">Belongs to the FrmR/RcnR family.</text>
</comment>
<name>A0AAE4Z7T0_9BACT</name>
<dbReference type="InterPro" id="IPR003735">
    <property type="entry name" value="Metal_Tscrpt_repr"/>
</dbReference>
<evidence type="ECO:0000313" key="3">
    <source>
        <dbReference type="Proteomes" id="UP000702544"/>
    </source>
</evidence>
<dbReference type="GO" id="GO:0045892">
    <property type="term" value="P:negative regulation of DNA-templated transcription"/>
    <property type="evidence" value="ECO:0007669"/>
    <property type="project" value="UniProtKB-ARBA"/>
</dbReference>
<gene>
    <name evidence="2" type="ORF">GWO12_09855</name>
</gene>
<dbReference type="GO" id="GO:0003677">
    <property type="term" value="F:DNA binding"/>
    <property type="evidence" value="ECO:0007669"/>
    <property type="project" value="InterPro"/>
</dbReference>
<protein>
    <submittedName>
        <fullName evidence="2">Metal-sensitive transcriptional regulator</fullName>
    </submittedName>
</protein>
<dbReference type="CDD" id="cd10148">
    <property type="entry name" value="CsoR-like_DUF156"/>
    <property type="match status" value="1"/>
</dbReference>
<dbReference type="Gene3D" id="1.20.58.1000">
    <property type="entry name" value="Metal-sensitive repressor, helix protomer"/>
    <property type="match status" value="1"/>
</dbReference>
<reference evidence="2 3" key="1">
    <citation type="submission" date="2020-01" db="EMBL/GenBank/DDBJ databases">
        <title>Genomes assembled from Gulf of Kutch pelagic sediment metagenomes.</title>
        <authorList>
            <person name="Chandrashekar M."/>
            <person name="Mahajan M.S."/>
            <person name="Dave K.J."/>
            <person name="Vatsa P."/>
            <person name="Nathani N.M."/>
        </authorList>
    </citation>
    <scope>NUCLEOTIDE SEQUENCE [LARGE SCALE GENOMIC DNA]</scope>
    <source>
        <strain evidence="2">KS3-K002</strain>
    </source>
</reference>
<dbReference type="InterPro" id="IPR038390">
    <property type="entry name" value="Metal_Tscrpt_repr_sf"/>
</dbReference>
<dbReference type="EMBL" id="JAACAK010000080">
    <property type="protein sequence ID" value="NIR75395.1"/>
    <property type="molecule type" value="Genomic_DNA"/>
</dbReference>
<sequence>MPHAHAMGIAESTRHDLLTRLARVRGQVEGIQRMVEDDRYCPDILQQFAAVYSALRGAERELLANHLERCATRAIQEGGEAAAQVRREIVDLLHRYVR</sequence>
<organism evidence="2 3">
    <name type="scientific">Candidatus Kutchimonas denitrificans</name>
    <dbReference type="NCBI Taxonomy" id="3056748"/>
    <lineage>
        <taxon>Bacteria</taxon>
        <taxon>Pseudomonadati</taxon>
        <taxon>Gemmatimonadota</taxon>
        <taxon>Gemmatimonadia</taxon>
        <taxon>Candidatus Palauibacterales</taxon>
        <taxon>Candidatus Palauibacteraceae</taxon>
        <taxon>Candidatus Kutchimonas</taxon>
    </lineage>
</organism>
<evidence type="ECO:0000256" key="1">
    <source>
        <dbReference type="ARBA" id="ARBA00005260"/>
    </source>
</evidence>